<dbReference type="EMBL" id="JDST02000090">
    <property type="protein sequence ID" value="KFB75393.1"/>
    <property type="molecule type" value="Genomic_DNA"/>
</dbReference>
<evidence type="ECO:0008006" key="5">
    <source>
        <dbReference type="Google" id="ProtNLM"/>
    </source>
</evidence>
<organism evidence="3 4">
    <name type="scientific">Candidatus Accumulibacter cognatus</name>
    <dbReference type="NCBI Taxonomy" id="2954383"/>
    <lineage>
        <taxon>Bacteria</taxon>
        <taxon>Pseudomonadati</taxon>
        <taxon>Pseudomonadota</taxon>
        <taxon>Betaproteobacteria</taxon>
        <taxon>Candidatus Accumulibacter</taxon>
    </lineage>
</organism>
<dbReference type="STRING" id="1453999.AW06_003562"/>
<feature type="domain" description="CHAD" evidence="2">
    <location>
        <begin position="214"/>
        <end position="488"/>
    </location>
</feature>
<dbReference type="InterPro" id="IPR007899">
    <property type="entry name" value="CHAD_dom"/>
</dbReference>
<dbReference type="PROSITE" id="PS51707">
    <property type="entry name" value="CYTH"/>
    <property type="match status" value="1"/>
</dbReference>
<dbReference type="Pfam" id="PF01928">
    <property type="entry name" value="CYTH"/>
    <property type="match status" value="1"/>
</dbReference>
<dbReference type="PROSITE" id="PS51708">
    <property type="entry name" value="CHAD"/>
    <property type="match status" value="1"/>
</dbReference>
<comment type="caution">
    <text evidence="3">The sequence shown here is derived from an EMBL/GenBank/DDBJ whole genome shotgun (WGS) entry which is preliminary data.</text>
</comment>
<dbReference type="InterPro" id="IPR033469">
    <property type="entry name" value="CYTH-like_dom_sf"/>
</dbReference>
<evidence type="ECO:0000259" key="1">
    <source>
        <dbReference type="PROSITE" id="PS51707"/>
    </source>
</evidence>
<dbReference type="Gene3D" id="1.40.20.10">
    <property type="entry name" value="CHAD domain"/>
    <property type="match status" value="1"/>
</dbReference>
<dbReference type="InterPro" id="IPR039013">
    <property type="entry name" value="YgiF"/>
</dbReference>
<dbReference type="GO" id="GO:0050355">
    <property type="term" value="F:inorganic triphosphate phosphatase activity"/>
    <property type="evidence" value="ECO:0007669"/>
    <property type="project" value="InterPro"/>
</dbReference>
<dbReference type="GO" id="GO:0046872">
    <property type="term" value="F:metal ion binding"/>
    <property type="evidence" value="ECO:0007669"/>
    <property type="project" value="TreeGrafter"/>
</dbReference>
<sequence>MATETEIKLSLSARTASALAKQAMLSNIERRRQLLINTYYDTHDKRLRRERMVVRHRQKGRQWLLTVKTAPMLTAGLAQRSEWEVHSRPGEFDFSHLDGSVRELLESLRESLQPAFTTHFMRHTWLLEPRAGVRIELALDRGWIEARGQRQTIREIELELLDGTVSDLFAVAAELQASLPLHPAASSKAERAYRLLDDLPLTAVKALPVPTDAAMSSIEAFRLIALSCLNHLQYNEAGVCQSDEPEFVHQARVAIRRLRSAMRLWQSRLPENFVTRFDPLWQELANKLGETRNWDVFIAETLPALADALPGRVEVERLSSHALRRCANSRQASRSALKSVAYSRLLIDFSAATQALPDDAAGSLAHFVPRCLNKRARRVQERAAAALGTDDDAARHRLRVAFKQLRYAVEFFTPILAGPLLANYHQSASDLQDLLGRLNDLAVASQLAADAPTAGQGQGIADWLAAQTDSLLPEFAKRLNDFQQQPVPWKAG</sequence>
<proteinExistence type="predicted"/>
<dbReference type="SMART" id="SM00880">
    <property type="entry name" value="CHAD"/>
    <property type="match status" value="1"/>
</dbReference>
<dbReference type="RefSeq" id="WP_273704796.1">
    <property type="nucleotide sequence ID" value="NZ_JDST02000090.1"/>
</dbReference>
<accession>A0A080M2A5</accession>
<dbReference type="InterPro" id="IPR023577">
    <property type="entry name" value="CYTH_domain"/>
</dbReference>
<reference evidence="3" key="1">
    <citation type="submission" date="2014-02" db="EMBL/GenBank/DDBJ databases">
        <title>Expanding our view of genomic diversity in Candidatus Accumulibacter clades.</title>
        <authorList>
            <person name="Skennerton C.T."/>
            <person name="Barr J.J."/>
            <person name="Slater F.R."/>
            <person name="Bond P.L."/>
            <person name="Tyson G.W."/>
        </authorList>
    </citation>
    <scope>NUCLEOTIDE SEQUENCE [LARGE SCALE GENOMIC DNA]</scope>
</reference>
<dbReference type="Pfam" id="PF05235">
    <property type="entry name" value="CHAD"/>
    <property type="match status" value="1"/>
</dbReference>
<dbReference type="PANTHER" id="PTHR39569:SF1">
    <property type="entry name" value="INORGANIC TRIPHOSPHATASE"/>
    <property type="match status" value="1"/>
</dbReference>
<dbReference type="SUPFAM" id="SSF55154">
    <property type="entry name" value="CYTH-like phosphatases"/>
    <property type="match status" value="1"/>
</dbReference>
<evidence type="ECO:0000313" key="4">
    <source>
        <dbReference type="Proteomes" id="UP000021315"/>
    </source>
</evidence>
<dbReference type="Gene3D" id="2.40.320.10">
    <property type="entry name" value="Hypothetical Protein Pfu-838710-001"/>
    <property type="match status" value="1"/>
</dbReference>
<evidence type="ECO:0000259" key="2">
    <source>
        <dbReference type="PROSITE" id="PS51708"/>
    </source>
</evidence>
<gene>
    <name evidence="3" type="ORF">AW06_003562</name>
</gene>
<dbReference type="SMART" id="SM01118">
    <property type="entry name" value="CYTH"/>
    <property type="match status" value="1"/>
</dbReference>
<dbReference type="CDD" id="cd07756">
    <property type="entry name" value="CYTH-like_Pase_CHAD"/>
    <property type="match status" value="1"/>
</dbReference>
<dbReference type="InterPro" id="IPR038186">
    <property type="entry name" value="CHAD_dom_sf"/>
</dbReference>
<keyword evidence="4" id="KW-1185">Reference proteome</keyword>
<dbReference type="PANTHER" id="PTHR39569">
    <property type="entry name" value="INORGANIC TRIPHOSPHATASE"/>
    <property type="match status" value="1"/>
</dbReference>
<evidence type="ECO:0000313" key="3">
    <source>
        <dbReference type="EMBL" id="KFB75393.1"/>
    </source>
</evidence>
<dbReference type="Proteomes" id="UP000021315">
    <property type="component" value="Unassembled WGS sequence"/>
</dbReference>
<feature type="domain" description="CYTH" evidence="1">
    <location>
        <begin position="2"/>
        <end position="199"/>
    </location>
</feature>
<dbReference type="AlphaFoldDB" id="A0A080M2A5"/>
<protein>
    <recommendedName>
        <fullName evidence="5">Inorganic triphosphatase</fullName>
    </recommendedName>
</protein>
<name>A0A080M2A5_9PROT</name>